<name>A0AAE0HS68_9PEZI</name>
<evidence type="ECO:0000256" key="1">
    <source>
        <dbReference type="SAM" id="MobiDB-lite"/>
    </source>
</evidence>
<evidence type="ECO:0008006" key="4">
    <source>
        <dbReference type="Google" id="ProtNLM"/>
    </source>
</evidence>
<protein>
    <recommendedName>
        <fullName evidence="4">Heterokaryon incompatibility domain-containing protein</fullName>
    </recommendedName>
</protein>
<dbReference type="PANTHER" id="PTHR33112:SF10">
    <property type="entry name" value="TOL"/>
    <property type="match status" value="1"/>
</dbReference>
<dbReference type="EMBL" id="JAUEDM010000011">
    <property type="protein sequence ID" value="KAK3311872.1"/>
    <property type="molecule type" value="Genomic_DNA"/>
</dbReference>
<evidence type="ECO:0000313" key="2">
    <source>
        <dbReference type="EMBL" id="KAK3311872.1"/>
    </source>
</evidence>
<feature type="region of interest" description="Disordered" evidence="1">
    <location>
        <begin position="208"/>
        <end position="237"/>
    </location>
</feature>
<reference evidence="2" key="1">
    <citation type="journal article" date="2023" name="Mol. Phylogenet. Evol.">
        <title>Genome-scale phylogeny and comparative genomics of the fungal order Sordariales.</title>
        <authorList>
            <person name="Hensen N."/>
            <person name="Bonometti L."/>
            <person name="Westerberg I."/>
            <person name="Brannstrom I.O."/>
            <person name="Guillou S."/>
            <person name="Cros-Aarteil S."/>
            <person name="Calhoun S."/>
            <person name="Haridas S."/>
            <person name="Kuo A."/>
            <person name="Mondo S."/>
            <person name="Pangilinan J."/>
            <person name="Riley R."/>
            <person name="LaButti K."/>
            <person name="Andreopoulos B."/>
            <person name="Lipzen A."/>
            <person name="Chen C."/>
            <person name="Yan M."/>
            <person name="Daum C."/>
            <person name="Ng V."/>
            <person name="Clum A."/>
            <person name="Steindorff A."/>
            <person name="Ohm R.A."/>
            <person name="Martin F."/>
            <person name="Silar P."/>
            <person name="Natvig D.O."/>
            <person name="Lalanne C."/>
            <person name="Gautier V."/>
            <person name="Ament-Velasquez S.L."/>
            <person name="Kruys A."/>
            <person name="Hutchinson M.I."/>
            <person name="Powell A.J."/>
            <person name="Barry K."/>
            <person name="Miller A.N."/>
            <person name="Grigoriev I.V."/>
            <person name="Debuchy R."/>
            <person name="Gladieux P."/>
            <person name="Hiltunen Thoren M."/>
            <person name="Johannesson H."/>
        </authorList>
    </citation>
    <scope>NUCLEOTIDE SEQUENCE</scope>
    <source>
        <strain evidence="2">CBS 118394</strain>
    </source>
</reference>
<dbReference type="AlphaFoldDB" id="A0AAE0HS68"/>
<dbReference type="Proteomes" id="UP001283341">
    <property type="component" value="Unassembled WGS sequence"/>
</dbReference>
<organism evidence="2 3">
    <name type="scientific">Apodospora peruviana</name>
    <dbReference type="NCBI Taxonomy" id="516989"/>
    <lineage>
        <taxon>Eukaryota</taxon>
        <taxon>Fungi</taxon>
        <taxon>Dikarya</taxon>
        <taxon>Ascomycota</taxon>
        <taxon>Pezizomycotina</taxon>
        <taxon>Sordariomycetes</taxon>
        <taxon>Sordariomycetidae</taxon>
        <taxon>Sordariales</taxon>
        <taxon>Lasiosphaeriaceae</taxon>
        <taxon>Apodospora</taxon>
    </lineage>
</organism>
<comment type="caution">
    <text evidence="2">The sequence shown here is derived from an EMBL/GenBank/DDBJ whole genome shotgun (WGS) entry which is preliminary data.</text>
</comment>
<keyword evidence="3" id="KW-1185">Reference proteome</keyword>
<proteinExistence type="predicted"/>
<feature type="compositionally biased region" description="Basic and acidic residues" evidence="1">
    <location>
        <begin position="221"/>
        <end position="232"/>
    </location>
</feature>
<accession>A0AAE0HS68</accession>
<reference evidence="2" key="2">
    <citation type="submission" date="2023-06" db="EMBL/GenBank/DDBJ databases">
        <authorList>
            <consortium name="Lawrence Berkeley National Laboratory"/>
            <person name="Haridas S."/>
            <person name="Hensen N."/>
            <person name="Bonometti L."/>
            <person name="Westerberg I."/>
            <person name="Brannstrom I.O."/>
            <person name="Guillou S."/>
            <person name="Cros-Aarteil S."/>
            <person name="Calhoun S."/>
            <person name="Kuo A."/>
            <person name="Mondo S."/>
            <person name="Pangilinan J."/>
            <person name="Riley R."/>
            <person name="Labutti K."/>
            <person name="Andreopoulos B."/>
            <person name="Lipzen A."/>
            <person name="Chen C."/>
            <person name="Yanf M."/>
            <person name="Daum C."/>
            <person name="Ng V."/>
            <person name="Clum A."/>
            <person name="Steindorff A."/>
            <person name="Ohm R."/>
            <person name="Martin F."/>
            <person name="Silar P."/>
            <person name="Natvig D."/>
            <person name="Lalanne C."/>
            <person name="Gautier V."/>
            <person name="Ament-Velasquez S.L."/>
            <person name="Kruys A."/>
            <person name="Hutchinson M.I."/>
            <person name="Powell A.J."/>
            <person name="Barry K."/>
            <person name="Miller A.N."/>
            <person name="Grigoriev I.V."/>
            <person name="Debuchy R."/>
            <person name="Gladieux P."/>
            <person name="Thoren M.H."/>
            <person name="Johannesson H."/>
        </authorList>
    </citation>
    <scope>NUCLEOTIDE SEQUENCE</scope>
    <source>
        <strain evidence="2">CBS 118394</strain>
    </source>
</reference>
<evidence type="ECO:0000313" key="3">
    <source>
        <dbReference type="Proteomes" id="UP001283341"/>
    </source>
</evidence>
<gene>
    <name evidence="2" type="ORF">B0H66DRAFT_538986</name>
</gene>
<dbReference type="PANTHER" id="PTHR33112">
    <property type="entry name" value="DOMAIN PROTEIN, PUTATIVE-RELATED"/>
    <property type="match status" value="1"/>
</dbReference>
<sequence>MAETNLSGQLVYFSNVWKMLVSDVIGVSPRFIDTQRVDDNWEYHPDVQLARELYQSLDTRTVLPGQKNDSSLCGRCAGLDLLSSQCRFSDTVAGLQSTSGSYHLCSLLLSWCIAHPEVSRETIEFFRAGARIAATGQDRIGVATLCITDAGMLSPKLIHLCLQIANVKAVNSDVRGSQRQGVPVISASSPIGFEIAIITSHKCFPQKSRFPPYTSSRRGKRELAHSSTDLRHQASRPWNQVHGAIPSLGTEARTLTTKKRDVDGLKEWSFMLKLSHSHFGTRSKSHAAWGNHFSGSAHCASSRTILTTGNANRGTCSVSSARLTAPSRPRDLPKRQVVGMKYSRTGIPYYVCESINDFSDDVDQSELNNRGWVLQERALARRTIHFTRNHTYWECADGVRCETLTKMSSDNASFLVDSNFPQYAVYKSKGKKIKLLQSFYEKYARMNLTYSRDRPVAIKGLETRPIHTVRGVGGYEGRNLSQEDPFLLWRARPVVVVDGVQRRH</sequence>